<dbReference type="EMBL" id="KE344179">
    <property type="protein sequence ID" value="EXB54407.1"/>
    <property type="molecule type" value="Genomic_DNA"/>
</dbReference>
<gene>
    <name evidence="1" type="ORF">L484_011070</name>
</gene>
<accession>W9RGF6</accession>
<reference evidence="2" key="1">
    <citation type="submission" date="2013-01" db="EMBL/GenBank/DDBJ databases">
        <title>Draft Genome Sequence of a Mulberry Tree, Morus notabilis C.K. Schneid.</title>
        <authorList>
            <person name="He N."/>
            <person name="Zhao S."/>
        </authorList>
    </citation>
    <scope>NUCLEOTIDE SEQUENCE</scope>
</reference>
<organism evidence="1 2">
    <name type="scientific">Morus notabilis</name>
    <dbReference type="NCBI Taxonomy" id="981085"/>
    <lineage>
        <taxon>Eukaryota</taxon>
        <taxon>Viridiplantae</taxon>
        <taxon>Streptophyta</taxon>
        <taxon>Embryophyta</taxon>
        <taxon>Tracheophyta</taxon>
        <taxon>Spermatophyta</taxon>
        <taxon>Magnoliopsida</taxon>
        <taxon>eudicotyledons</taxon>
        <taxon>Gunneridae</taxon>
        <taxon>Pentapetalae</taxon>
        <taxon>rosids</taxon>
        <taxon>fabids</taxon>
        <taxon>Rosales</taxon>
        <taxon>Moraceae</taxon>
        <taxon>Moreae</taxon>
        <taxon>Morus</taxon>
    </lineage>
</organism>
<proteinExistence type="predicted"/>
<evidence type="ECO:0000313" key="2">
    <source>
        <dbReference type="Proteomes" id="UP000030645"/>
    </source>
</evidence>
<keyword evidence="2" id="KW-1185">Reference proteome</keyword>
<name>W9RGF6_9ROSA</name>
<dbReference type="Proteomes" id="UP000030645">
    <property type="component" value="Unassembled WGS sequence"/>
</dbReference>
<dbReference type="AlphaFoldDB" id="W9RGF6"/>
<protein>
    <submittedName>
        <fullName evidence="1">Uncharacterized protein</fullName>
    </submittedName>
</protein>
<sequence length="67" mass="8123">MCMSQGLFYNQSIDPRELSYDMKGSWLQQAPLRLVFLYDYKQGLFLTQHVDIHFYAHRLRGRFYCLL</sequence>
<evidence type="ECO:0000313" key="1">
    <source>
        <dbReference type="EMBL" id="EXB54407.1"/>
    </source>
</evidence>